<dbReference type="PROSITE" id="PS50175">
    <property type="entry name" value="ASP_PROT_RETROV"/>
    <property type="match status" value="1"/>
</dbReference>
<dbReference type="Gene3D" id="3.30.420.10">
    <property type="entry name" value="Ribonuclease H-like superfamily/Ribonuclease H"/>
    <property type="match status" value="1"/>
</dbReference>
<dbReference type="GO" id="GO:0015074">
    <property type="term" value="P:DNA integration"/>
    <property type="evidence" value="ECO:0007669"/>
    <property type="project" value="InterPro"/>
</dbReference>
<accession>A0A0N4Y9P0</accession>
<dbReference type="InterPro" id="IPR043502">
    <property type="entry name" value="DNA/RNA_pol_sf"/>
</dbReference>
<dbReference type="InterPro" id="IPR001995">
    <property type="entry name" value="Peptidase_A2_cat"/>
</dbReference>
<gene>
    <name evidence="10" type="ORF">NBR_LOCUS13046</name>
</gene>
<dbReference type="GO" id="GO:0004519">
    <property type="term" value="F:endonuclease activity"/>
    <property type="evidence" value="ECO:0007669"/>
    <property type="project" value="UniProtKB-KW"/>
</dbReference>
<dbReference type="CDD" id="cd00303">
    <property type="entry name" value="retropepsin_like"/>
    <property type="match status" value="1"/>
</dbReference>
<dbReference type="InterPro" id="IPR008042">
    <property type="entry name" value="Retrotrans_Pao"/>
</dbReference>
<evidence type="ECO:0000256" key="4">
    <source>
        <dbReference type="ARBA" id="ARBA00022759"/>
    </source>
</evidence>
<dbReference type="GO" id="GO:0003964">
    <property type="term" value="F:RNA-directed DNA polymerase activity"/>
    <property type="evidence" value="ECO:0007669"/>
    <property type="project" value="UniProtKB-KW"/>
</dbReference>
<dbReference type="PANTHER" id="PTHR47331">
    <property type="entry name" value="PHD-TYPE DOMAIN-CONTAINING PROTEIN"/>
    <property type="match status" value="1"/>
</dbReference>
<evidence type="ECO:0000256" key="1">
    <source>
        <dbReference type="ARBA" id="ARBA00022679"/>
    </source>
</evidence>
<feature type="domain" description="Peptidase A2" evidence="8">
    <location>
        <begin position="535"/>
        <end position="620"/>
    </location>
</feature>
<keyword evidence="11" id="KW-1185">Reference proteome</keyword>
<dbReference type="GO" id="GO:0006508">
    <property type="term" value="P:proteolysis"/>
    <property type="evidence" value="ECO:0007669"/>
    <property type="project" value="InterPro"/>
</dbReference>
<dbReference type="SUPFAM" id="SSF56672">
    <property type="entry name" value="DNA/RNA polymerases"/>
    <property type="match status" value="1"/>
</dbReference>
<evidence type="ECO:0000259" key="8">
    <source>
        <dbReference type="PROSITE" id="PS50175"/>
    </source>
</evidence>
<dbReference type="SUPFAM" id="SSF53098">
    <property type="entry name" value="Ribonuclease H-like"/>
    <property type="match status" value="1"/>
</dbReference>
<evidence type="ECO:0000259" key="9">
    <source>
        <dbReference type="PROSITE" id="PS50994"/>
    </source>
</evidence>
<evidence type="ECO:0000313" key="10">
    <source>
        <dbReference type="EMBL" id="VDL76635.1"/>
    </source>
</evidence>
<reference evidence="12" key="1">
    <citation type="submission" date="2016-04" db="UniProtKB">
        <authorList>
            <consortium name="WormBaseParasite"/>
        </authorList>
    </citation>
    <scope>IDENTIFICATION</scope>
</reference>
<dbReference type="Proteomes" id="UP000271162">
    <property type="component" value="Unassembled WGS sequence"/>
</dbReference>
<evidence type="ECO:0000256" key="6">
    <source>
        <dbReference type="ARBA" id="ARBA00022918"/>
    </source>
</evidence>
<dbReference type="Pfam" id="PF18701">
    <property type="entry name" value="DUF5641"/>
    <property type="match status" value="1"/>
</dbReference>
<dbReference type="InterPro" id="IPR000477">
    <property type="entry name" value="RT_dom"/>
</dbReference>
<evidence type="ECO:0000256" key="3">
    <source>
        <dbReference type="ARBA" id="ARBA00022722"/>
    </source>
</evidence>
<dbReference type="WBParaSite" id="NBR_0001304501-mRNA-1">
    <property type="protein sequence ID" value="NBR_0001304501-mRNA-1"/>
    <property type="gene ID" value="NBR_0001304501"/>
</dbReference>
<dbReference type="GO" id="GO:0008270">
    <property type="term" value="F:zinc ion binding"/>
    <property type="evidence" value="ECO:0007669"/>
    <property type="project" value="InterPro"/>
</dbReference>
<evidence type="ECO:0000256" key="5">
    <source>
        <dbReference type="ARBA" id="ARBA00022801"/>
    </source>
</evidence>
<reference evidence="10 11" key="2">
    <citation type="submission" date="2018-11" db="EMBL/GenBank/DDBJ databases">
        <authorList>
            <consortium name="Pathogen Informatics"/>
        </authorList>
    </citation>
    <scope>NUCLEOTIDE SEQUENCE [LARGE SCALE GENOMIC DNA]</scope>
</reference>
<evidence type="ECO:0000313" key="11">
    <source>
        <dbReference type="Proteomes" id="UP000271162"/>
    </source>
</evidence>
<dbReference type="Pfam" id="PF00078">
    <property type="entry name" value="RVT_1"/>
    <property type="match status" value="1"/>
</dbReference>
<feature type="domain" description="Integrase catalytic" evidence="9">
    <location>
        <begin position="1507"/>
        <end position="1692"/>
    </location>
</feature>
<dbReference type="Pfam" id="PF17921">
    <property type="entry name" value="Integrase_H2C2"/>
    <property type="match status" value="1"/>
</dbReference>
<proteinExistence type="predicted"/>
<dbReference type="InterPro" id="IPR043128">
    <property type="entry name" value="Rev_trsase/Diguanyl_cyclase"/>
</dbReference>
<keyword evidence="3" id="KW-0540">Nuclease</keyword>
<dbReference type="Gene3D" id="3.30.70.270">
    <property type="match status" value="1"/>
</dbReference>
<dbReference type="InterPro" id="IPR040676">
    <property type="entry name" value="DUF5641"/>
</dbReference>
<dbReference type="InterPro" id="IPR001878">
    <property type="entry name" value="Znf_CCHC"/>
</dbReference>
<dbReference type="SMART" id="SM00343">
    <property type="entry name" value="ZnF_C2HC"/>
    <property type="match status" value="4"/>
</dbReference>
<dbReference type="PROSITE" id="PS00141">
    <property type="entry name" value="ASP_PROTEASE"/>
    <property type="match status" value="1"/>
</dbReference>
<dbReference type="InterPro" id="IPR001584">
    <property type="entry name" value="Integrase_cat-core"/>
</dbReference>
<feature type="compositionally biased region" description="Polar residues" evidence="7">
    <location>
        <begin position="436"/>
        <end position="464"/>
    </location>
</feature>
<dbReference type="Gene3D" id="3.10.10.10">
    <property type="entry name" value="HIV Type 1 Reverse Transcriptase, subunit A, domain 1"/>
    <property type="match status" value="1"/>
</dbReference>
<protein>
    <submittedName>
        <fullName evidence="12">Peptidase A2 domain-containing protein</fullName>
    </submittedName>
</protein>
<dbReference type="Gene3D" id="1.10.340.70">
    <property type="match status" value="1"/>
</dbReference>
<dbReference type="InterPro" id="IPR012337">
    <property type="entry name" value="RNaseH-like_sf"/>
</dbReference>
<dbReference type="InterPro" id="IPR008737">
    <property type="entry name" value="DUF1758"/>
</dbReference>
<evidence type="ECO:0000256" key="2">
    <source>
        <dbReference type="ARBA" id="ARBA00022695"/>
    </source>
</evidence>
<dbReference type="GO" id="GO:0003676">
    <property type="term" value="F:nucleic acid binding"/>
    <property type="evidence" value="ECO:0007669"/>
    <property type="project" value="InterPro"/>
</dbReference>
<dbReference type="InterPro" id="IPR005312">
    <property type="entry name" value="DUF1759"/>
</dbReference>
<dbReference type="InterPro" id="IPR041588">
    <property type="entry name" value="Integrase_H2C2"/>
</dbReference>
<name>A0A0N4Y9P0_NIPBR</name>
<keyword evidence="4" id="KW-0255">Endonuclease</keyword>
<keyword evidence="1" id="KW-0808">Transferase</keyword>
<dbReference type="STRING" id="27835.A0A0N4Y9P0"/>
<organism evidence="12">
    <name type="scientific">Nippostrongylus brasiliensis</name>
    <name type="common">Rat hookworm</name>
    <dbReference type="NCBI Taxonomy" id="27835"/>
    <lineage>
        <taxon>Eukaryota</taxon>
        <taxon>Metazoa</taxon>
        <taxon>Ecdysozoa</taxon>
        <taxon>Nematoda</taxon>
        <taxon>Chromadorea</taxon>
        <taxon>Rhabditida</taxon>
        <taxon>Rhabditina</taxon>
        <taxon>Rhabditomorpha</taxon>
        <taxon>Strongyloidea</taxon>
        <taxon>Heligmosomidae</taxon>
        <taxon>Nippostrongylus</taxon>
    </lineage>
</organism>
<dbReference type="EMBL" id="UYSL01020928">
    <property type="protein sequence ID" value="VDL76635.1"/>
    <property type="molecule type" value="Genomic_DNA"/>
</dbReference>
<sequence>MTVSLKPFKTRLSKTSNTLEELLKDSQALLTYIPPSLENDQEEQDLLKTRSKKLAQRHTNITTAKEHLEAAVSAFEVAFRGLDADRQEQELTAQETYLDRAWDIITTAEDVLVKLAEKRVELDTTRDCYEQAAQRRQGSITNSIQSMPSISSQSALPLTNPLTQVQAPLPRLELIKFGGKCQEWDTFWTIFKVNIHDQPISPMVKFIYLLQSLTGEAKQTAAQFQVIESNYQLVVDALHKKYGRDSTIIEELISQLESIKAQSASTKHQAQLLENTTAILSQLSAKGQEVNHRMILNLVLRKFNLEIQTKALEMREKIESSAEWTWPTLRKHLSEVIRVKEKIEEYQQAIKAPPPATQTRNVVKSTPPPCIYCKRTNHRSTECRTVPVQDRLAFLTRNQLCINCARPNHKTEECRSPGCFKCGRKHHSSICRIPPQTISRPINNPEGQLRTLPNQHQSTQQHNITRPVRGRGVQQTTARPVNHNVVTQEQDQRQDSESSSESQVYHVENHKHKETGALLLTGFATIHGPKQSKRVRILIDTGSELSFITSNLVEELHLHIKATRSLRIKTFGSKVTKEEEHRVVQALIQDSEGNRHTFQLLDTPVITGSTPPIRLTQKDLAYIHTEKLTVPSEKDDRRPPEILLGCDNLWEVMEGRKIKLPSGLYLIDTKFGYMISGKSSINNQLDANTTAIQNTTEEETEIWDKYWRVESEGTNEYTGPEKTERQLVDQRVMKKFKETIEKRTDGYYVRLPWREDKQHLPDNKRIAIARLKGLLKQYKDQPQFLQVFADTFDEQLRQGIIEEVKDTKQDEFRNRKTIHYLAYQAVINPEKKTTPKRIVFDASAHYKGEPSLNDVLYQGPLILPNITGMLMRFRVGTIAMCADIEKAFLQVRLHEADRDVTRFLWIKDSSKPLFEDNIVTYRFTRVTFGIKSSPFLLAATIFFHLETYKENEAIAAEIRDNLYVDNLLMTAESEGKALLQYKEAKKIFNELNMNMREFTTNDANLAKQIAIQDRSSETNPKILGIQWTSTTDNLHIRCELKVTQTITKRNILHTNASVFDPLGWLTPLMIRNKVFFQRLWLKNYGWDDQLQPNHAQQWKVLCQSINGFSKEIPRRIMKKNEVHQLIAFSDASISAMAACVYSKWQAQCELLIAKSKLPSIQGAHTIPKLEMNALTIAARLTLATYEELKKVTVVNQVYFFSDSEIVLNWVKNANDTTKNTGVFVTNRVKEIKRIAYKLTSEGVQVFFAYVSTNKNPADSGCRGLTAEQLQEHLWWNGPPFIAEERSEWPQESRVFQLDSSIADTLLTRQENVQNTLVDVTRFSALLKLKRAVANVLSFLWRCSKNASLETRQKIKRSILVEESDEFQGNLNATLLNSAWIVILKAHQAQYQEAISSNQQTKLNIRSDKNGVLRCYGRLGNSYMPEDTKNPVFVVPNTKLADLIIQNAHGKLHCSTAQTMAEVRKTTWIPRLRQQVKKSLRKCVACQRMNNFTYKYPPLASLPSRRVVQSMPFQHIGLDLFGPLNTKKFDGSPTKAYGCIFTCTTTRLLHIELINDNSTVSFINALRRFMGRRGVPNTITCDNAPSFALAEEILNNREESSRDLEDFLANAGISWKKITPYAPWQGGFYERLIKDVKMALKKALGRKTLDEDSLRTLLIEIEGCLNNRPLTYQEEDRDEITCIRPIDFIQKGMDISYAFTENLGQTNDQDYLPPEEARQLRTRTEVEKALHSSCQAAEKFWRIWTEFYLTSLREHHRYQLKQGRTSVNKPQVGQVVLLQEPFLPRNRWRLARIAEIPVSTDGEIRQVRLSLPNGTKTTRPINLLVPLEIGQVSENSVESVLESQKDSRTPQQGRVTRSKSKPMAVNQLSIFRMDARTAAVELVEKADTLLKESNLQKRLDTVYERITDILQESASLRGRHHRIQQALAVQNPPPAARAVANELNVLLPEVSDFHASIDSTIAMNELLWEIYDMINEVLPDTTKSRETFERKWRSAQRPNHRSLNRRILTQEQDLAKKMLEELSTTRIKEYVEEPAAMAIESHLDKIEELLASDTTKETLEKIAMKIRRIDATIYEKMVVQETASKDDVKILEKTINDQHQEIRREIQNLTELFHEKTELIVQSQINAMIHTKENKPPTQEAACQVEVDEDLGEECPFCGDVGHDPDDCRIVQLYTPMFSAILMQILSFH</sequence>
<dbReference type="CDD" id="cd01644">
    <property type="entry name" value="RT_pepA17"/>
    <property type="match status" value="1"/>
</dbReference>
<feature type="compositionally biased region" description="Polar residues" evidence="7">
    <location>
        <begin position="473"/>
        <end position="487"/>
    </location>
</feature>
<dbReference type="InterPro" id="IPR001969">
    <property type="entry name" value="Aspartic_peptidase_AS"/>
</dbReference>
<dbReference type="Pfam" id="PF05380">
    <property type="entry name" value="Peptidase_A17"/>
    <property type="match status" value="1"/>
</dbReference>
<feature type="region of interest" description="Disordered" evidence="7">
    <location>
        <begin position="1839"/>
        <end position="1858"/>
    </location>
</feature>
<dbReference type="GO" id="GO:0004190">
    <property type="term" value="F:aspartic-type endopeptidase activity"/>
    <property type="evidence" value="ECO:0007669"/>
    <property type="project" value="InterPro"/>
</dbReference>
<dbReference type="InterPro" id="IPR036397">
    <property type="entry name" value="RNaseH_sf"/>
</dbReference>
<keyword evidence="5" id="KW-0378">Hydrolase</keyword>
<keyword evidence="6" id="KW-0695">RNA-directed DNA polymerase</keyword>
<evidence type="ECO:0000313" key="12">
    <source>
        <dbReference type="WBParaSite" id="NBR_0001304501-mRNA-1"/>
    </source>
</evidence>
<keyword evidence="2" id="KW-0548">Nucleotidyltransferase</keyword>
<dbReference type="OMA" id="CERIYIT"/>
<dbReference type="GO" id="GO:0042575">
    <property type="term" value="C:DNA polymerase complex"/>
    <property type="evidence" value="ECO:0007669"/>
    <property type="project" value="UniProtKB-ARBA"/>
</dbReference>
<evidence type="ECO:0000256" key="7">
    <source>
        <dbReference type="SAM" id="MobiDB-lite"/>
    </source>
</evidence>
<feature type="region of interest" description="Disordered" evidence="7">
    <location>
        <begin position="434"/>
        <end position="507"/>
    </location>
</feature>
<dbReference type="Pfam" id="PF05585">
    <property type="entry name" value="DUF1758"/>
    <property type="match status" value="1"/>
</dbReference>
<dbReference type="PANTHER" id="PTHR47331:SF5">
    <property type="entry name" value="RIBONUCLEASE H"/>
    <property type="match status" value="1"/>
</dbReference>
<dbReference type="PROSITE" id="PS50994">
    <property type="entry name" value="INTEGRASE"/>
    <property type="match status" value="1"/>
</dbReference>
<dbReference type="Pfam" id="PF03564">
    <property type="entry name" value="DUF1759"/>
    <property type="match status" value="1"/>
</dbReference>